<organism evidence="1 2">
    <name type="scientific">Nocardiopsis tropica</name>
    <dbReference type="NCBI Taxonomy" id="109330"/>
    <lineage>
        <taxon>Bacteria</taxon>
        <taxon>Bacillati</taxon>
        <taxon>Actinomycetota</taxon>
        <taxon>Actinomycetes</taxon>
        <taxon>Streptosporangiales</taxon>
        <taxon>Nocardiopsidaceae</taxon>
        <taxon>Nocardiopsis</taxon>
    </lineage>
</organism>
<dbReference type="InterPro" id="IPR016039">
    <property type="entry name" value="Thiolase-like"/>
</dbReference>
<reference evidence="1 2" key="1">
    <citation type="submission" date="2023-07" db="EMBL/GenBank/DDBJ databases">
        <authorList>
            <person name="Girao M."/>
            <person name="Carvalho M.F."/>
        </authorList>
    </citation>
    <scope>NUCLEOTIDE SEQUENCE [LARGE SCALE GENOMIC DNA]</scope>
    <source>
        <strain evidence="1 2">66/93</strain>
    </source>
</reference>
<gene>
    <name evidence="1" type="ORF">Q8A49_05980</name>
</gene>
<evidence type="ECO:0000313" key="2">
    <source>
        <dbReference type="Proteomes" id="UP001348641"/>
    </source>
</evidence>
<dbReference type="RefSeq" id="WP_330157286.1">
    <property type="nucleotide sequence ID" value="NZ_BAAAJA010000018.1"/>
</dbReference>
<dbReference type="SUPFAM" id="SSF53901">
    <property type="entry name" value="Thiolase-like"/>
    <property type="match status" value="1"/>
</dbReference>
<proteinExistence type="predicted"/>
<name>A0ABU7KL79_9ACTN</name>
<evidence type="ECO:0000313" key="1">
    <source>
        <dbReference type="EMBL" id="MEE2050044.1"/>
    </source>
</evidence>
<dbReference type="Proteomes" id="UP001348641">
    <property type="component" value="Unassembled WGS sequence"/>
</dbReference>
<protein>
    <submittedName>
        <fullName evidence="1">Uncharacterized protein</fullName>
    </submittedName>
</protein>
<dbReference type="Gene3D" id="3.40.47.10">
    <property type="match status" value="1"/>
</dbReference>
<sequence>MVTAQKSTGGHGTLVRARRLPVRLLGSFRRSTSTASVPAVAAAQHQAAIDEYLGDMASSYGSAYRSTPATDPSRTVYNRLAHGLLAEARAQGERIDRIVVAHSLPDSQPGYSVCASLVHASDGPTTAFSVSDQRAATPFTALRIAAEYLHGDPDGRALVLALDQGQLPWEVPGGTPVPDREVGIGLLLGQGAPSGNVLHWRATGLDAADAARAVADVHTDVRRTFSGPVTFVLGGGVPPVHVHDPDTEIRRGPVDLVCTSVWTGLHDLRLTSPDRAVVVVEYDPPLGYFCAAATNLEDR</sequence>
<accession>A0ABU7KL79</accession>
<dbReference type="EMBL" id="JAUUCC010000010">
    <property type="protein sequence ID" value="MEE2050044.1"/>
    <property type="molecule type" value="Genomic_DNA"/>
</dbReference>
<comment type="caution">
    <text evidence="1">The sequence shown here is derived from an EMBL/GenBank/DDBJ whole genome shotgun (WGS) entry which is preliminary data.</text>
</comment>